<dbReference type="InterPro" id="IPR000905">
    <property type="entry name" value="Gcp-like_dom"/>
</dbReference>
<dbReference type="InterPro" id="IPR022496">
    <property type="entry name" value="T6A_TsaB"/>
</dbReference>
<evidence type="ECO:0000259" key="2">
    <source>
        <dbReference type="Pfam" id="PF00814"/>
    </source>
</evidence>
<evidence type="ECO:0000256" key="1">
    <source>
        <dbReference type="SAM" id="MobiDB-lite"/>
    </source>
</evidence>
<dbReference type="NCBIfam" id="TIGR03725">
    <property type="entry name" value="T6A_YeaZ"/>
    <property type="match status" value="1"/>
</dbReference>
<protein>
    <submittedName>
        <fullName evidence="3">Peptidase M22 glycoprotease</fullName>
    </submittedName>
</protein>
<dbReference type="STRING" id="643562.Daes_2188"/>
<dbReference type="InterPro" id="IPR043129">
    <property type="entry name" value="ATPase_NBD"/>
</dbReference>
<feature type="domain" description="Gcp-like" evidence="2">
    <location>
        <begin position="54"/>
        <end position="140"/>
    </location>
</feature>
<dbReference type="Proteomes" id="UP000002191">
    <property type="component" value="Chromosome"/>
</dbReference>
<dbReference type="GO" id="GO:0008233">
    <property type="term" value="F:peptidase activity"/>
    <property type="evidence" value="ECO:0007669"/>
    <property type="project" value="UniProtKB-KW"/>
</dbReference>
<organism evidence="3 4">
    <name type="scientific">Pseudodesulfovibrio aespoeensis (strain ATCC 700646 / DSM 10631 / Aspo-2)</name>
    <name type="common">Desulfovibrio aespoeensis</name>
    <dbReference type="NCBI Taxonomy" id="643562"/>
    <lineage>
        <taxon>Bacteria</taxon>
        <taxon>Pseudomonadati</taxon>
        <taxon>Thermodesulfobacteriota</taxon>
        <taxon>Desulfovibrionia</taxon>
        <taxon>Desulfovibrionales</taxon>
        <taxon>Desulfovibrionaceae</taxon>
    </lineage>
</organism>
<dbReference type="AlphaFoldDB" id="E6VSV0"/>
<reference evidence="3 4" key="2">
    <citation type="journal article" date="2014" name="Genome Announc.">
        <title>Complete Genome Sequence of the Subsurface, Mesophilic Sulfate-Reducing Bacterium Desulfovibrio aespoeensis Aspo-2.</title>
        <authorList>
            <person name="Pedersen K."/>
            <person name="Bengtsson A."/>
            <person name="Edlund J."/>
            <person name="Rabe L."/>
            <person name="Hazen T."/>
            <person name="Chakraborty R."/>
            <person name="Goodwin L."/>
            <person name="Shapiro N."/>
        </authorList>
    </citation>
    <scope>NUCLEOTIDE SEQUENCE [LARGE SCALE GENOMIC DNA]</scope>
    <source>
        <strain evidence="4">ATCC 700646 / DSM 10631 / Aspo-2</strain>
    </source>
</reference>
<dbReference type="RefSeq" id="WP_013515106.1">
    <property type="nucleotide sequence ID" value="NC_014844.1"/>
</dbReference>
<keyword evidence="3" id="KW-0645">Protease</keyword>
<name>E6VSV0_PSEA9</name>
<dbReference type="HOGENOM" id="CLU_064886_3_0_7"/>
<dbReference type="Pfam" id="PF00814">
    <property type="entry name" value="TsaD"/>
    <property type="match status" value="1"/>
</dbReference>
<dbReference type="KEGG" id="das:Daes_2188"/>
<reference evidence="4" key="1">
    <citation type="submission" date="2010-12" db="EMBL/GenBank/DDBJ databases">
        <title>Complete sequence of Desulfovibrio aespoeensis Aspo-2.</title>
        <authorList>
            <consortium name="US DOE Joint Genome Institute"/>
            <person name="Lucas S."/>
            <person name="Copeland A."/>
            <person name="Lapidus A."/>
            <person name="Cheng J.-F."/>
            <person name="Goodwin L."/>
            <person name="Pitluck S."/>
            <person name="Chertkov O."/>
            <person name="Misra M."/>
            <person name="Detter J.C."/>
            <person name="Han C."/>
            <person name="Tapia R."/>
            <person name="Land M."/>
            <person name="Hauser L."/>
            <person name="Kyrpides N."/>
            <person name="Ivanova N."/>
            <person name="Ovchinnikova G."/>
            <person name="Pedersen K."/>
            <person name="Jagevall S."/>
            <person name="Hazen T."/>
            <person name="Woyke T."/>
        </authorList>
    </citation>
    <scope>NUCLEOTIDE SEQUENCE [LARGE SCALE GENOMIC DNA]</scope>
    <source>
        <strain evidence="4">ATCC 700646 / DSM 10631 / Aspo-2</strain>
    </source>
</reference>
<sequence length="265" mass="28295">MTFAACSHKPHGLTLAMAGAEQRLQFVLGEPTADGWVLLASREWTVPGQSLRFLVPGLKETLDGFGITAQTIDRIACVRGPGSFTGLRLLLAAAQGMSAGTGAQLAGIDYLPLLAAGPGPLLDTALHVLTYARRGLVYLQSFDAPSLAPLSPLSSCTLAEAAQRMASLGNTAHLMGSGLRRNPDFFASLVAETPGFSLLPARWDTPSCDQLLDAAQTARYQTDPLEPAYVRPSDAETNLPQLARKRGLDPDEMDQRLKTLRQKQA</sequence>
<accession>E6VSV0</accession>
<dbReference type="GO" id="GO:0002949">
    <property type="term" value="P:tRNA threonylcarbamoyladenosine modification"/>
    <property type="evidence" value="ECO:0007669"/>
    <property type="project" value="InterPro"/>
</dbReference>
<proteinExistence type="predicted"/>
<dbReference type="SUPFAM" id="SSF53067">
    <property type="entry name" value="Actin-like ATPase domain"/>
    <property type="match status" value="1"/>
</dbReference>
<dbReference type="Gene3D" id="3.30.420.40">
    <property type="match status" value="1"/>
</dbReference>
<dbReference type="OrthoDB" id="9809995at2"/>
<keyword evidence="3" id="KW-0378">Hydrolase</keyword>
<dbReference type="EMBL" id="CP002431">
    <property type="protein sequence ID" value="ADU63194.1"/>
    <property type="molecule type" value="Genomic_DNA"/>
</dbReference>
<dbReference type="eggNOG" id="COG1214">
    <property type="taxonomic scope" value="Bacteria"/>
</dbReference>
<evidence type="ECO:0000313" key="4">
    <source>
        <dbReference type="Proteomes" id="UP000002191"/>
    </source>
</evidence>
<evidence type="ECO:0000313" key="3">
    <source>
        <dbReference type="EMBL" id="ADU63194.1"/>
    </source>
</evidence>
<gene>
    <name evidence="3" type="ordered locus">Daes_2188</name>
</gene>
<feature type="region of interest" description="Disordered" evidence="1">
    <location>
        <begin position="228"/>
        <end position="253"/>
    </location>
</feature>
<keyword evidence="4" id="KW-1185">Reference proteome</keyword>
<dbReference type="GO" id="GO:0006508">
    <property type="term" value="P:proteolysis"/>
    <property type="evidence" value="ECO:0007669"/>
    <property type="project" value="UniProtKB-KW"/>
</dbReference>